<evidence type="ECO:0000313" key="3">
    <source>
        <dbReference type="Proteomes" id="UP000239576"/>
    </source>
</evidence>
<dbReference type="EMBL" id="PVWK01000096">
    <property type="protein sequence ID" value="PSB27292.1"/>
    <property type="molecule type" value="Genomic_DNA"/>
</dbReference>
<evidence type="ECO:0000313" key="2">
    <source>
        <dbReference type="EMBL" id="PSB27292.1"/>
    </source>
</evidence>
<dbReference type="AlphaFoldDB" id="A0A2T1E3G8"/>
<feature type="signal peptide" evidence="1">
    <location>
        <begin position="1"/>
        <end position="24"/>
    </location>
</feature>
<evidence type="ECO:0000256" key="1">
    <source>
        <dbReference type="SAM" id="SignalP"/>
    </source>
</evidence>
<proteinExistence type="predicted"/>
<comment type="caution">
    <text evidence="2">The sequence shown here is derived from an EMBL/GenBank/DDBJ whole genome shotgun (WGS) entry which is preliminary data.</text>
</comment>
<accession>A0A2T1E3G8</accession>
<dbReference type="OrthoDB" id="580884at2"/>
<organism evidence="2 3">
    <name type="scientific">Stenomitos frigidus ULC18</name>
    <dbReference type="NCBI Taxonomy" id="2107698"/>
    <lineage>
        <taxon>Bacteria</taxon>
        <taxon>Bacillati</taxon>
        <taxon>Cyanobacteriota</taxon>
        <taxon>Cyanophyceae</taxon>
        <taxon>Leptolyngbyales</taxon>
        <taxon>Leptolyngbyaceae</taxon>
        <taxon>Stenomitos</taxon>
    </lineage>
</organism>
<feature type="chain" id="PRO_5015488350" evidence="1">
    <location>
        <begin position="25"/>
        <end position="228"/>
    </location>
</feature>
<keyword evidence="3" id="KW-1185">Reference proteome</keyword>
<gene>
    <name evidence="2" type="ORF">C7B82_16735</name>
</gene>
<protein>
    <submittedName>
        <fullName evidence="2">Uncharacterized protein</fullName>
    </submittedName>
</protein>
<dbReference type="RefSeq" id="WP_106257432.1">
    <property type="nucleotide sequence ID" value="NZ_CAWNSW010000095.1"/>
</dbReference>
<sequence length="228" mass="24584">MIKQISPLLLALSVVLLQPSAVTAQEMMRVSPTAPTNQQQVMTVKDWAGRATAIDFSAVHQRITSVVLGDSSRLVYTADVPLESGQASTLFLKQIQPLKFPGATTATLTNLLIKTIDAQGKQQLHSFNVVAAHGTPEYSNVQMSRTAAKTNSIAPTLSTPELLKRVEAGIQVAIARRYAMRDDPLFERVRQCTADARSGTPVAIAAKRANVSLALLLKLSQLGLQAIR</sequence>
<reference evidence="3" key="1">
    <citation type="submission" date="2018-02" db="EMBL/GenBank/DDBJ databases">
        <authorList>
            <person name="Moore K."/>
            <person name="Momper L."/>
        </authorList>
    </citation>
    <scope>NUCLEOTIDE SEQUENCE [LARGE SCALE GENOMIC DNA]</scope>
    <source>
        <strain evidence="3">ULC18</strain>
    </source>
</reference>
<name>A0A2T1E3G8_9CYAN</name>
<reference evidence="2 3" key="2">
    <citation type="submission" date="2018-03" db="EMBL/GenBank/DDBJ databases">
        <title>The ancient ancestry and fast evolution of plastids.</title>
        <authorList>
            <person name="Moore K.R."/>
            <person name="Magnabosco C."/>
            <person name="Momper L."/>
            <person name="Gold D.A."/>
            <person name="Bosak T."/>
            <person name="Fournier G.P."/>
        </authorList>
    </citation>
    <scope>NUCLEOTIDE SEQUENCE [LARGE SCALE GENOMIC DNA]</scope>
    <source>
        <strain evidence="2 3">ULC18</strain>
    </source>
</reference>
<dbReference type="Proteomes" id="UP000239576">
    <property type="component" value="Unassembled WGS sequence"/>
</dbReference>
<keyword evidence="1" id="KW-0732">Signal</keyword>